<dbReference type="AlphaFoldDB" id="A0A7T3G181"/>
<name>A0A7T3G181_9EURY</name>
<evidence type="ECO:0000256" key="1">
    <source>
        <dbReference type="SAM" id="Phobius"/>
    </source>
</evidence>
<evidence type="ECO:0000313" key="3">
    <source>
        <dbReference type="Proteomes" id="UP000595001"/>
    </source>
</evidence>
<accession>A0A7T3G181</accession>
<dbReference type="EMBL" id="CP065856">
    <property type="protein sequence ID" value="QPV64495.1"/>
    <property type="molecule type" value="Genomic_DNA"/>
</dbReference>
<dbReference type="GeneID" id="60588378"/>
<reference evidence="2 3" key="1">
    <citation type="submission" date="2020-12" db="EMBL/GenBank/DDBJ databases">
        <title>Halosimplex halophilum sp. nov. and Halosimplex salinum sp. nov., two new members of the genus Halosimplex.</title>
        <authorList>
            <person name="Cui H.L."/>
        </authorList>
    </citation>
    <scope>NUCLEOTIDE SEQUENCE [LARGE SCALE GENOMIC DNA]</scope>
    <source>
        <strain evidence="2 3">YGH94</strain>
    </source>
</reference>
<gene>
    <name evidence="2" type="ORF">I7X12_07755</name>
</gene>
<proteinExistence type="predicted"/>
<keyword evidence="3" id="KW-1185">Reference proteome</keyword>
<organism evidence="2 3">
    <name type="scientific">Halosimplex litoreum</name>
    <dbReference type="NCBI Taxonomy" id="1198301"/>
    <lineage>
        <taxon>Archaea</taxon>
        <taxon>Methanobacteriati</taxon>
        <taxon>Methanobacteriota</taxon>
        <taxon>Stenosarchaea group</taxon>
        <taxon>Halobacteria</taxon>
        <taxon>Halobacteriales</taxon>
        <taxon>Haloarculaceae</taxon>
        <taxon>Halosimplex</taxon>
    </lineage>
</organism>
<sequence length="79" mass="8163">MTVPWGKIATFGSLLTVLAVAPVLLGVGSMLSSVSIQSADIEGTYRMMNLAVGALKALVPLTIGGVILFAFFEFAGEMA</sequence>
<dbReference type="RefSeq" id="WP_198063264.1">
    <property type="nucleotide sequence ID" value="NZ_CP065856.1"/>
</dbReference>
<feature type="transmembrane region" description="Helical" evidence="1">
    <location>
        <begin position="54"/>
        <end position="75"/>
    </location>
</feature>
<keyword evidence="1" id="KW-0812">Transmembrane</keyword>
<dbReference type="KEGG" id="hlt:I7X12_07755"/>
<evidence type="ECO:0000313" key="2">
    <source>
        <dbReference type="EMBL" id="QPV64495.1"/>
    </source>
</evidence>
<keyword evidence="1" id="KW-1133">Transmembrane helix</keyword>
<protein>
    <submittedName>
        <fullName evidence="2">Uncharacterized protein</fullName>
    </submittedName>
</protein>
<keyword evidence="1" id="KW-0472">Membrane</keyword>
<dbReference type="Proteomes" id="UP000595001">
    <property type="component" value="Chromosome"/>
</dbReference>